<evidence type="ECO:0000313" key="2">
    <source>
        <dbReference type="EMBL" id="MFC4016007.1"/>
    </source>
</evidence>
<dbReference type="GO" id="GO:0008168">
    <property type="term" value="F:methyltransferase activity"/>
    <property type="evidence" value="ECO:0007669"/>
    <property type="project" value="UniProtKB-KW"/>
</dbReference>
<dbReference type="InterPro" id="IPR029063">
    <property type="entry name" value="SAM-dependent_MTases_sf"/>
</dbReference>
<keyword evidence="2" id="KW-0489">Methyltransferase</keyword>
<reference evidence="3" key="1">
    <citation type="journal article" date="2019" name="Int. J. Syst. Evol. Microbiol.">
        <title>The Global Catalogue of Microorganisms (GCM) 10K type strain sequencing project: providing services to taxonomists for standard genome sequencing and annotation.</title>
        <authorList>
            <consortium name="The Broad Institute Genomics Platform"/>
            <consortium name="The Broad Institute Genome Sequencing Center for Infectious Disease"/>
            <person name="Wu L."/>
            <person name="Ma J."/>
        </authorList>
    </citation>
    <scope>NUCLEOTIDE SEQUENCE [LARGE SCALE GENOMIC DNA]</scope>
    <source>
        <strain evidence="3">TBRC 1276</strain>
    </source>
</reference>
<sequence>MDNADSYARFVQNYSPYADASRDLALRAGIGGEHVVIDLCGGTGVAAVTLLEGMPPHARIISVDGSAAMQEAGRRVYDDPRITWVTCKAEQLADHILEMVDAVVCNSAIWMTDTRATFAAVKAILRPGGRFVFNIPGRAAGLRDAAPALLEMIDVIARADYGYVPPHDERLNRPLLPGLLQAQLAEAGFSTLETEIVAQPCSVEAMRAWLSIPCFARPAGQLRHEQRLEILEKAYSLVDRNQVSHIEWFVAAATA</sequence>
<feature type="domain" description="Methyltransferase" evidence="1">
    <location>
        <begin position="36"/>
        <end position="129"/>
    </location>
</feature>
<dbReference type="EMBL" id="JBHSBI010000054">
    <property type="protein sequence ID" value="MFC4016007.1"/>
    <property type="molecule type" value="Genomic_DNA"/>
</dbReference>
<keyword evidence="2" id="KW-0808">Transferase</keyword>
<dbReference type="InterPro" id="IPR041698">
    <property type="entry name" value="Methyltransf_25"/>
</dbReference>
<organism evidence="2 3">
    <name type="scientific">Nonomuraea purpurea</name>
    <dbReference type="NCBI Taxonomy" id="1849276"/>
    <lineage>
        <taxon>Bacteria</taxon>
        <taxon>Bacillati</taxon>
        <taxon>Actinomycetota</taxon>
        <taxon>Actinomycetes</taxon>
        <taxon>Streptosporangiales</taxon>
        <taxon>Streptosporangiaceae</taxon>
        <taxon>Nonomuraea</taxon>
    </lineage>
</organism>
<accession>A0ABV8GPT9</accession>
<evidence type="ECO:0000259" key="1">
    <source>
        <dbReference type="Pfam" id="PF13649"/>
    </source>
</evidence>
<gene>
    <name evidence="2" type="ORF">ACFOY2_52965</name>
</gene>
<dbReference type="Gene3D" id="3.40.50.150">
    <property type="entry name" value="Vaccinia Virus protein VP39"/>
    <property type="match status" value="1"/>
</dbReference>
<dbReference type="Pfam" id="PF13649">
    <property type="entry name" value="Methyltransf_25"/>
    <property type="match status" value="1"/>
</dbReference>
<evidence type="ECO:0000313" key="3">
    <source>
        <dbReference type="Proteomes" id="UP001595851"/>
    </source>
</evidence>
<proteinExistence type="predicted"/>
<protein>
    <submittedName>
        <fullName evidence="2">Class I SAM-dependent methyltransferase</fullName>
    </submittedName>
</protein>
<comment type="caution">
    <text evidence="2">The sequence shown here is derived from an EMBL/GenBank/DDBJ whole genome shotgun (WGS) entry which is preliminary data.</text>
</comment>
<dbReference type="RefSeq" id="WP_379535804.1">
    <property type="nucleotide sequence ID" value="NZ_JBHSBI010000054.1"/>
</dbReference>
<dbReference type="Proteomes" id="UP001595851">
    <property type="component" value="Unassembled WGS sequence"/>
</dbReference>
<name>A0ABV8GPT9_9ACTN</name>
<keyword evidence="3" id="KW-1185">Reference proteome</keyword>
<dbReference type="CDD" id="cd02440">
    <property type="entry name" value="AdoMet_MTases"/>
    <property type="match status" value="1"/>
</dbReference>
<dbReference type="GO" id="GO:0032259">
    <property type="term" value="P:methylation"/>
    <property type="evidence" value="ECO:0007669"/>
    <property type="project" value="UniProtKB-KW"/>
</dbReference>
<dbReference type="SUPFAM" id="SSF53335">
    <property type="entry name" value="S-adenosyl-L-methionine-dependent methyltransferases"/>
    <property type="match status" value="1"/>
</dbReference>